<dbReference type="InterPro" id="IPR000725">
    <property type="entry name" value="Olfact_rcpt"/>
</dbReference>
<dbReference type="GO" id="GO:0004984">
    <property type="term" value="F:olfactory receptor activity"/>
    <property type="evidence" value="ECO:0007669"/>
    <property type="project" value="InterPro"/>
</dbReference>
<keyword evidence="2" id="KW-1003">Cell membrane</keyword>
<keyword evidence="10" id="KW-0325">Glycoprotein</keyword>
<gene>
    <name evidence="14" type="ORF">GDO54_013694</name>
</gene>
<sequence>MMVYNQTFFSLAGFTINPVLKVYVVVALVLVYIISVSGNIVTISAINLVHDLQKTMYFFLRNLATLDILFISSTVPKLLEILITGDNDVVLSGCLLQLYIYVSAGSTMFYTLGLLSIDRYIAVCHPLQYSTIMTHQLCWRSTIASWTFGFLVFIPSIVLMSQLQWCRAHAVIDHFFCDGSALLRLACSDTQMAETSFSFFACFAVVGSMIPTISSYCFILSSIFSISSPSGRSKTFSTCSSHFVAVVIGYGSCIFIYVLPKDIFSCSSAKTVAIFNSIVGPFLHPFIYTLRNQVVHSSLKRKRSLTQYHGNTCSMP</sequence>
<feature type="transmembrane region" description="Helical" evidence="12">
    <location>
        <begin position="137"/>
        <end position="158"/>
    </location>
</feature>
<feature type="transmembrane region" description="Helical" evidence="12">
    <location>
        <begin position="98"/>
        <end position="117"/>
    </location>
</feature>
<dbReference type="FunFam" id="1.20.1070.10:FF:000010">
    <property type="entry name" value="Olfactory receptor"/>
    <property type="match status" value="1"/>
</dbReference>
<name>A0AAV3AEV2_PYXAD</name>
<keyword evidence="8 12" id="KW-0472">Membrane</keyword>
<accession>A0AAV3AEV2</accession>
<feature type="transmembrane region" description="Helical" evidence="12">
    <location>
        <begin position="20"/>
        <end position="46"/>
    </location>
</feature>
<evidence type="ECO:0000256" key="2">
    <source>
        <dbReference type="ARBA" id="ARBA00022475"/>
    </source>
</evidence>
<dbReference type="SUPFAM" id="SSF81321">
    <property type="entry name" value="Family A G protein-coupled receptor-like"/>
    <property type="match status" value="1"/>
</dbReference>
<comment type="caution">
    <text evidence="14">The sequence shown here is derived from an EMBL/GenBank/DDBJ whole genome shotgun (WGS) entry which is preliminary data.</text>
</comment>
<comment type="subcellular location">
    <subcellularLocation>
        <location evidence="1">Cell membrane</location>
        <topology evidence="1">Multi-pass membrane protein</topology>
    </subcellularLocation>
</comment>
<proteinExistence type="predicted"/>
<feature type="domain" description="G-protein coupled receptors family 1 profile" evidence="13">
    <location>
        <begin position="38"/>
        <end position="288"/>
    </location>
</feature>
<evidence type="ECO:0000256" key="7">
    <source>
        <dbReference type="ARBA" id="ARBA00023040"/>
    </source>
</evidence>
<feature type="transmembrane region" description="Helical" evidence="12">
    <location>
        <begin position="58"/>
        <end position="78"/>
    </location>
</feature>
<feature type="transmembrane region" description="Helical" evidence="12">
    <location>
        <begin position="198"/>
        <end position="224"/>
    </location>
</feature>
<keyword evidence="7" id="KW-0297">G-protein coupled receptor</keyword>
<reference evidence="14" key="1">
    <citation type="thesis" date="2020" institute="ProQuest LLC" country="789 East Eisenhower Parkway, Ann Arbor, MI, USA">
        <title>Comparative Genomics and Chromosome Evolution.</title>
        <authorList>
            <person name="Mudd A.B."/>
        </authorList>
    </citation>
    <scope>NUCLEOTIDE SEQUENCE</scope>
    <source>
        <strain evidence="14">1538</strain>
        <tissue evidence="14">Blood</tissue>
    </source>
</reference>
<evidence type="ECO:0000313" key="15">
    <source>
        <dbReference type="Proteomes" id="UP001181693"/>
    </source>
</evidence>
<evidence type="ECO:0000256" key="4">
    <source>
        <dbReference type="ARBA" id="ARBA00022692"/>
    </source>
</evidence>
<evidence type="ECO:0000256" key="10">
    <source>
        <dbReference type="ARBA" id="ARBA00023180"/>
    </source>
</evidence>
<evidence type="ECO:0000259" key="13">
    <source>
        <dbReference type="PROSITE" id="PS50262"/>
    </source>
</evidence>
<dbReference type="GO" id="GO:0005886">
    <property type="term" value="C:plasma membrane"/>
    <property type="evidence" value="ECO:0007669"/>
    <property type="project" value="UniProtKB-SubCell"/>
</dbReference>
<dbReference type="EMBL" id="DYDO01000006">
    <property type="protein sequence ID" value="DBA22682.1"/>
    <property type="molecule type" value="Genomic_DNA"/>
</dbReference>
<keyword evidence="15" id="KW-1185">Reference proteome</keyword>
<dbReference type="PANTHER" id="PTHR26454">
    <property type="entry name" value="OLFACTORY RECEPTOR"/>
    <property type="match status" value="1"/>
</dbReference>
<evidence type="ECO:0000256" key="12">
    <source>
        <dbReference type="SAM" id="Phobius"/>
    </source>
</evidence>
<protein>
    <recommendedName>
        <fullName evidence="13">G-protein coupled receptors family 1 profile domain-containing protein</fullName>
    </recommendedName>
</protein>
<organism evidence="14 15">
    <name type="scientific">Pyxicephalus adspersus</name>
    <name type="common">African bullfrog</name>
    <dbReference type="NCBI Taxonomy" id="30357"/>
    <lineage>
        <taxon>Eukaryota</taxon>
        <taxon>Metazoa</taxon>
        <taxon>Chordata</taxon>
        <taxon>Craniata</taxon>
        <taxon>Vertebrata</taxon>
        <taxon>Euteleostomi</taxon>
        <taxon>Amphibia</taxon>
        <taxon>Batrachia</taxon>
        <taxon>Anura</taxon>
        <taxon>Neobatrachia</taxon>
        <taxon>Ranoidea</taxon>
        <taxon>Pyxicephalidae</taxon>
        <taxon>Pyxicephalinae</taxon>
        <taxon>Pyxicephalus</taxon>
    </lineage>
</organism>
<keyword evidence="3" id="KW-0716">Sensory transduction</keyword>
<evidence type="ECO:0000313" key="14">
    <source>
        <dbReference type="EMBL" id="DBA22682.1"/>
    </source>
</evidence>
<dbReference type="PRINTS" id="PR00237">
    <property type="entry name" value="GPCRRHODOPSN"/>
</dbReference>
<dbReference type="Pfam" id="PF13853">
    <property type="entry name" value="7tm_4"/>
    <property type="match status" value="1"/>
</dbReference>
<evidence type="ECO:0000256" key="1">
    <source>
        <dbReference type="ARBA" id="ARBA00004651"/>
    </source>
</evidence>
<dbReference type="AlphaFoldDB" id="A0AAV3AEV2"/>
<evidence type="ECO:0000256" key="3">
    <source>
        <dbReference type="ARBA" id="ARBA00022606"/>
    </source>
</evidence>
<feature type="transmembrane region" description="Helical" evidence="12">
    <location>
        <begin position="271"/>
        <end position="290"/>
    </location>
</feature>
<evidence type="ECO:0000256" key="9">
    <source>
        <dbReference type="ARBA" id="ARBA00023170"/>
    </source>
</evidence>
<evidence type="ECO:0000256" key="8">
    <source>
        <dbReference type="ARBA" id="ARBA00023136"/>
    </source>
</evidence>
<dbReference type="Proteomes" id="UP001181693">
    <property type="component" value="Unassembled WGS sequence"/>
</dbReference>
<dbReference type="Gene3D" id="1.20.1070.10">
    <property type="entry name" value="Rhodopsin 7-helix transmembrane proteins"/>
    <property type="match status" value="1"/>
</dbReference>
<evidence type="ECO:0000256" key="11">
    <source>
        <dbReference type="ARBA" id="ARBA00023224"/>
    </source>
</evidence>
<evidence type="ECO:0000256" key="5">
    <source>
        <dbReference type="ARBA" id="ARBA00022725"/>
    </source>
</evidence>
<dbReference type="PROSITE" id="PS50262">
    <property type="entry name" value="G_PROTEIN_RECEP_F1_2"/>
    <property type="match status" value="1"/>
</dbReference>
<evidence type="ECO:0000256" key="6">
    <source>
        <dbReference type="ARBA" id="ARBA00022989"/>
    </source>
</evidence>
<dbReference type="PANTHER" id="PTHR26454:SF171">
    <property type="entry name" value="OLFACTORY RECEPTOR"/>
    <property type="match status" value="1"/>
</dbReference>
<dbReference type="PRINTS" id="PR00245">
    <property type="entry name" value="OLFACTORYR"/>
</dbReference>
<keyword evidence="4 12" id="KW-0812">Transmembrane</keyword>
<dbReference type="CDD" id="cd13954">
    <property type="entry name" value="7tmA_OR"/>
    <property type="match status" value="1"/>
</dbReference>
<keyword evidence="9" id="KW-0675">Receptor</keyword>
<dbReference type="InterPro" id="IPR047132">
    <property type="entry name" value="Olfact_rcpt_6C-like"/>
</dbReference>
<dbReference type="InterPro" id="IPR017452">
    <property type="entry name" value="GPCR_Rhodpsn_7TM"/>
</dbReference>
<keyword evidence="5" id="KW-0552">Olfaction</keyword>
<keyword evidence="6 12" id="KW-1133">Transmembrane helix</keyword>
<feature type="transmembrane region" description="Helical" evidence="12">
    <location>
        <begin position="236"/>
        <end position="259"/>
    </location>
</feature>
<dbReference type="InterPro" id="IPR000276">
    <property type="entry name" value="GPCR_Rhodpsn"/>
</dbReference>
<keyword evidence="11" id="KW-0807">Transducer</keyword>
<dbReference type="GO" id="GO:0004930">
    <property type="term" value="F:G protein-coupled receptor activity"/>
    <property type="evidence" value="ECO:0007669"/>
    <property type="project" value="UniProtKB-KW"/>
</dbReference>